<reference evidence="4" key="1">
    <citation type="submission" date="2022-10" db="EMBL/GenBank/DDBJ databases">
        <title>Genome assembly of Pristionchus species.</title>
        <authorList>
            <person name="Yoshida K."/>
            <person name="Sommer R.J."/>
        </authorList>
    </citation>
    <scope>NUCLEOTIDE SEQUENCE [LARGE SCALE GENOMIC DNA]</scope>
    <source>
        <strain evidence="4">RS5460</strain>
    </source>
</reference>
<dbReference type="EMBL" id="BTRK01000005">
    <property type="protein sequence ID" value="GMR51427.1"/>
    <property type="molecule type" value="Genomic_DNA"/>
</dbReference>
<keyword evidence="2" id="KW-0732">Signal</keyword>
<gene>
    <name evidence="3" type="ORF">PMAYCL1PPCAC_21622</name>
</gene>
<keyword evidence="4" id="KW-1185">Reference proteome</keyword>
<proteinExistence type="predicted"/>
<evidence type="ECO:0000256" key="1">
    <source>
        <dbReference type="SAM" id="MobiDB-lite"/>
    </source>
</evidence>
<evidence type="ECO:0000256" key="2">
    <source>
        <dbReference type="SAM" id="SignalP"/>
    </source>
</evidence>
<protein>
    <submittedName>
        <fullName evidence="3">Uncharacterized protein</fullName>
    </submittedName>
</protein>
<feature type="region of interest" description="Disordered" evidence="1">
    <location>
        <begin position="369"/>
        <end position="429"/>
    </location>
</feature>
<accession>A0AAN5CWN6</accession>
<sequence>MALTRRVIALAVFLQIAVAFVQFNKSRLYDETDFSILTVSIPPHSFCQFGCRMYVSVPESSAAIAKRIEVHDHRNEDVTNLYAISLLKKGDQKGYFDVEDDDVDLSFHNTNPRTATAPLAVWLVRKYDSDNNVIAIVYEAADLNTAPISTQVITVMSAAPFTLRTKTDGPTRFLSGLTGFDAFTNEEDACVNVLEQDDENALADMEVNVYSPLISIYYALDDFPDTNTAFTAVVGIEKLDFSGLSFAASPGFIGCLSGEQYYSSLYPSTVSFEYTSSRAYDVNITSQVINTDVSNPVIVTDITNDVYKWFENYYNDEITLQQTNNLIISWTRDDPDQQFLVRLTPRNEQRLETTLGTDPTTDVVAVTSTELSVRPSTESTTHTSNSKTDNTATTTRPTSRPTTPTDHPKYVSTSTKNLQTVTTMTSNPTTSGAVRYGDWNIPDFSYFTFQDQRSLH</sequence>
<comment type="caution">
    <text evidence="3">The sequence shown here is derived from an EMBL/GenBank/DDBJ whole genome shotgun (WGS) entry which is preliminary data.</text>
</comment>
<evidence type="ECO:0000313" key="3">
    <source>
        <dbReference type="EMBL" id="GMR51427.1"/>
    </source>
</evidence>
<feature type="compositionally biased region" description="Polar residues" evidence="1">
    <location>
        <begin position="369"/>
        <end position="387"/>
    </location>
</feature>
<feature type="signal peptide" evidence="2">
    <location>
        <begin position="1"/>
        <end position="19"/>
    </location>
</feature>
<feature type="compositionally biased region" description="Low complexity" evidence="1">
    <location>
        <begin position="420"/>
        <end position="429"/>
    </location>
</feature>
<dbReference type="Proteomes" id="UP001328107">
    <property type="component" value="Unassembled WGS sequence"/>
</dbReference>
<feature type="compositionally biased region" description="Low complexity" evidence="1">
    <location>
        <begin position="388"/>
        <end position="405"/>
    </location>
</feature>
<dbReference type="AlphaFoldDB" id="A0AAN5CWN6"/>
<evidence type="ECO:0000313" key="4">
    <source>
        <dbReference type="Proteomes" id="UP001328107"/>
    </source>
</evidence>
<feature type="chain" id="PRO_5042853566" evidence="2">
    <location>
        <begin position="20"/>
        <end position="456"/>
    </location>
</feature>
<name>A0AAN5CWN6_9BILA</name>
<organism evidence="3 4">
    <name type="scientific">Pristionchus mayeri</name>
    <dbReference type="NCBI Taxonomy" id="1317129"/>
    <lineage>
        <taxon>Eukaryota</taxon>
        <taxon>Metazoa</taxon>
        <taxon>Ecdysozoa</taxon>
        <taxon>Nematoda</taxon>
        <taxon>Chromadorea</taxon>
        <taxon>Rhabditida</taxon>
        <taxon>Rhabditina</taxon>
        <taxon>Diplogasteromorpha</taxon>
        <taxon>Diplogasteroidea</taxon>
        <taxon>Neodiplogasteridae</taxon>
        <taxon>Pristionchus</taxon>
    </lineage>
</organism>